<dbReference type="InterPro" id="IPR050287">
    <property type="entry name" value="MTA/SAH_deaminase"/>
</dbReference>
<dbReference type="InterPro" id="IPR006680">
    <property type="entry name" value="Amidohydro-rel"/>
</dbReference>
<dbReference type="EC" id="3.8.1.-" evidence="4"/>
<protein>
    <submittedName>
        <fullName evidence="4">Hydrolase</fullName>
        <ecNumber evidence="4">3.8.1.-</ecNumber>
    </submittedName>
</protein>
<dbReference type="PANTHER" id="PTHR43794">
    <property type="entry name" value="AMINOHYDROLASE SSNA-RELATED"/>
    <property type="match status" value="1"/>
</dbReference>
<reference evidence="6" key="2">
    <citation type="submission" date="2018-01" db="EMBL/GenBank/DDBJ databases">
        <authorList>
            <person name="Gaut B.S."/>
            <person name="Morton B.R."/>
            <person name="Clegg M.T."/>
            <person name="Duvall M.R."/>
        </authorList>
    </citation>
    <scope>NUCLEOTIDE SEQUENCE [LARGE SCALE GENOMIC DNA]</scope>
</reference>
<name>A0A375FYA0_9BURK</name>
<organism evidence="4 6">
    <name type="scientific">Cupriavidus oxalaticus</name>
    <dbReference type="NCBI Taxonomy" id="96344"/>
    <lineage>
        <taxon>Bacteria</taxon>
        <taxon>Pseudomonadati</taxon>
        <taxon>Pseudomonadota</taxon>
        <taxon>Betaproteobacteria</taxon>
        <taxon>Burkholderiales</taxon>
        <taxon>Burkholderiaceae</taxon>
        <taxon>Cupriavidus</taxon>
    </lineage>
</organism>
<evidence type="ECO:0000259" key="3">
    <source>
        <dbReference type="Pfam" id="PF01979"/>
    </source>
</evidence>
<dbReference type="SUPFAM" id="SSF51556">
    <property type="entry name" value="Metallo-dependent hydrolases"/>
    <property type="match status" value="1"/>
</dbReference>
<dbReference type="Gene3D" id="3.20.20.140">
    <property type="entry name" value="Metal-dependent hydrolases"/>
    <property type="match status" value="1"/>
</dbReference>
<dbReference type="InterPro" id="IPR011059">
    <property type="entry name" value="Metal-dep_hydrolase_composite"/>
</dbReference>
<evidence type="ECO:0000313" key="5">
    <source>
        <dbReference type="EMBL" id="SPC12491.1"/>
    </source>
</evidence>
<sequence>MPAMPTEREPAPEFDLVFRNATLLSPGDGPAERRDAVLGVRDGAIAFIGQALPQGARAARTIDAAGKVIIPGLINVHTHAILSMVRGVAADAGFAPSYTPGIPKGTQVNAAQARAIARLGALEALLFGSTLIGDNFVHADVTTEAMAGLGVRLAPSWRIHDVDFARVADGHWEYDPAIGARTLGAALDLAERWAGHPRVQVQLAAHAVDTCSDSFLREIAGLAAARDMRVNMHLGQSQVEVERVRARTGRTSTEVLDDTGLLTPRLMGGHCIYLSEADMARMARAGAHAVHIPKCNATSGRLAPTPALKRAGINIALATDTQHADMIELMRWALVTARVQEGGVADDWQPHHVFEMATLGGARALGQAHRLGSLEVGKRADLVMLDFRRPHLVPLVNPLGNLVHTGQGRDVEMVVVDGEILVEGGLPTRVDMDEVCREAEQACRELWADVGRAYWEPAA</sequence>
<dbReference type="InterPro" id="IPR032466">
    <property type="entry name" value="Metal_Hydrolase"/>
</dbReference>
<reference evidence="4 6" key="1">
    <citation type="submission" date="2018-01" db="EMBL/GenBank/DDBJ databases">
        <authorList>
            <person name="Clerissi C."/>
        </authorList>
    </citation>
    <scope>NUCLEOTIDE SEQUENCE</scope>
    <source>
        <strain evidence="4">Cupriavidus oxalaticus LMG 2235</strain>
    </source>
</reference>
<evidence type="ECO:0000313" key="6">
    <source>
        <dbReference type="Proteomes" id="UP000256862"/>
    </source>
</evidence>
<comment type="caution">
    <text evidence="4">The sequence shown here is derived from an EMBL/GenBank/DDBJ whole genome shotgun (WGS) entry which is preliminary data.</text>
</comment>
<evidence type="ECO:0000256" key="1">
    <source>
        <dbReference type="ARBA" id="ARBA00006745"/>
    </source>
</evidence>
<evidence type="ECO:0000256" key="2">
    <source>
        <dbReference type="ARBA" id="ARBA00022801"/>
    </source>
</evidence>
<dbReference type="Pfam" id="PF01979">
    <property type="entry name" value="Amidohydro_1"/>
    <property type="match status" value="1"/>
</dbReference>
<keyword evidence="2 4" id="KW-0378">Hydrolase</keyword>
<gene>
    <name evidence="5" type="ORF">CO2235_150146</name>
    <name evidence="4" type="ORF">CO2235_U590099</name>
</gene>
<feature type="domain" description="Amidohydrolase-related" evidence="3">
    <location>
        <begin position="68"/>
        <end position="420"/>
    </location>
</feature>
<dbReference type="Proteomes" id="UP000256862">
    <property type="component" value="Chromosome CO2235"/>
</dbReference>
<comment type="similarity">
    <text evidence="1">Belongs to the metallo-dependent hydrolases superfamily. ATZ/TRZ family.</text>
</comment>
<dbReference type="GO" id="GO:0016810">
    <property type="term" value="F:hydrolase activity, acting on carbon-nitrogen (but not peptide) bonds"/>
    <property type="evidence" value="ECO:0007669"/>
    <property type="project" value="InterPro"/>
</dbReference>
<dbReference type="EMBL" id="OGUS01000064">
    <property type="protein sequence ID" value="SPC06523.1"/>
    <property type="molecule type" value="Genomic_DNA"/>
</dbReference>
<dbReference type="AlphaFoldDB" id="A0A375FYA0"/>
<evidence type="ECO:0000313" key="4">
    <source>
        <dbReference type="EMBL" id="SPC06523.1"/>
    </source>
</evidence>
<accession>A0A375FYA0</accession>
<dbReference type="Gene3D" id="2.30.40.10">
    <property type="entry name" value="Urease, subunit C, domain 1"/>
    <property type="match status" value="1"/>
</dbReference>
<dbReference type="EMBL" id="OGUS01000115">
    <property type="protein sequence ID" value="SPC12491.1"/>
    <property type="molecule type" value="Genomic_DNA"/>
</dbReference>
<proteinExistence type="inferred from homology"/>
<dbReference type="PANTHER" id="PTHR43794:SF11">
    <property type="entry name" value="AMIDOHYDROLASE-RELATED DOMAIN-CONTAINING PROTEIN"/>
    <property type="match status" value="1"/>
</dbReference>
<dbReference type="SUPFAM" id="SSF51338">
    <property type="entry name" value="Composite domain of metallo-dependent hydrolases"/>
    <property type="match status" value="1"/>
</dbReference>